<keyword evidence="2" id="KW-1185">Reference proteome</keyword>
<accession>A0A364NPS3</accession>
<evidence type="ECO:0000313" key="1">
    <source>
        <dbReference type="EMBL" id="RAU18885.1"/>
    </source>
</evidence>
<gene>
    <name evidence="1" type="ORF">DN062_05225</name>
</gene>
<dbReference type="EMBL" id="QKRX01000003">
    <property type="protein sequence ID" value="RAU18885.1"/>
    <property type="molecule type" value="Genomic_DNA"/>
</dbReference>
<dbReference type="AlphaFoldDB" id="A0A364NPS3"/>
<reference evidence="1 2" key="1">
    <citation type="submission" date="2018-06" db="EMBL/GenBank/DDBJ databases">
        <title>Nitrincola tibetense sp. nov., isolated from Lake XuguoCo on Tibetan Plateau.</title>
        <authorList>
            <person name="Xing P."/>
        </authorList>
    </citation>
    <scope>NUCLEOTIDE SEQUENCE [LARGE SCALE GENOMIC DNA]</scope>
    <source>
        <strain evidence="2">xg18</strain>
    </source>
</reference>
<protein>
    <submittedName>
        <fullName evidence="1">Uncharacterized protein</fullName>
    </submittedName>
</protein>
<proteinExistence type="predicted"/>
<dbReference type="Proteomes" id="UP000250744">
    <property type="component" value="Unassembled WGS sequence"/>
</dbReference>
<evidence type="ECO:0000313" key="2">
    <source>
        <dbReference type="Proteomes" id="UP000250744"/>
    </source>
</evidence>
<name>A0A364NPS3_9GAMM</name>
<sequence length="314" mass="35928">MSSIAFSAPALSQSSSDLSPVMISAPAIMLNDVFDQWKSYIGDYDPLVANPPDCITGLTAETSTLCLQENLSRLNTRLDEILILSSTIKLTMYRDNPSPEGENHTEDYDHIYALDTLTQTWKTAVHFQCQFESLDYHFSEDYPVKQLQCLEHYTYNFLTHLLMSLELCCRAELAKKLSAPTADKDLIPPFDFRRTLLPKEFLANLTSGQLELYSCSEINGRWMREICYSEVRQLLEEDVKNLTNQLASTYSQKRKAAFVIFGMDSTWRAAALSECEFSSNEVFTSNYFGEHVSICFTEHLKIRAEYLKSLLRDE</sequence>
<organism evidence="1 2">
    <name type="scientific">Nitrincola tibetensis</name>
    <dbReference type="NCBI Taxonomy" id="2219697"/>
    <lineage>
        <taxon>Bacteria</taxon>
        <taxon>Pseudomonadati</taxon>
        <taxon>Pseudomonadota</taxon>
        <taxon>Gammaproteobacteria</taxon>
        <taxon>Oceanospirillales</taxon>
        <taxon>Oceanospirillaceae</taxon>
        <taxon>Nitrincola</taxon>
    </lineage>
</organism>
<comment type="caution">
    <text evidence="1">The sequence shown here is derived from an EMBL/GenBank/DDBJ whole genome shotgun (WGS) entry which is preliminary data.</text>
</comment>